<protein>
    <submittedName>
        <fullName evidence="2">Uncharacterized protein</fullName>
    </submittedName>
</protein>
<evidence type="ECO:0000313" key="2">
    <source>
        <dbReference type="EMBL" id="VYT64584.1"/>
    </source>
</evidence>
<dbReference type="EMBL" id="CACRUF010000007">
    <property type="protein sequence ID" value="VYT64584.1"/>
    <property type="molecule type" value="Genomic_DNA"/>
</dbReference>
<reference evidence="2" key="1">
    <citation type="submission" date="2019-11" db="EMBL/GenBank/DDBJ databases">
        <authorList>
            <person name="Feng L."/>
        </authorList>
    </citation>
    <scope>NUCLEOTIDE SEQUENCE</scope>
    <source>
        <strain evidence="2">VdisparLFYP95</strain>
    </source>
</reference>
<gene>
    <name evidence="2" type="ORF">VDLFYP95_00354</name>
</gene>
<organism evidence="2">
    <name type="scientific">Veillonella dispar</name>
    <dbReference type="NCBI Taxonomy" id="39778"/>
    <lineage>
        <taxon>Bacteria</taxon>
        <taxon>Bacillati</taxon>
        <taxon>Bacillota</taxon>
        <taxon>Negativicutes</taxon>
        <taxon>Veillonellales</taxon>
        <taxon>Veillonellaceae</taxon>
        <taxon>Veillonella</taxon>
    </lineage>
</organism>
<keyword evidence="1" id="KW-0472">Membrane</keyword>
<sequence length="121" mass="14151">MEKQIVNIFLLLGFNYYMIKSWGTRKVTILTLIGNYFLISILIESYFGLPKFIEDFNALFMLGIGMVGTYILWRKNKAGTLSEYEKRGWILTRTFLALFVLSVLVGVLVFLFMKYIYGIYI</sequence>
<feature type="transmembrane region" description="Helical" evidence="1">
    <location>
        <begin position="27"/>
        <end position="49"/>
    </location>
</feature>
<accession>A0A6N2YCI4</accession>
<evidence type="ECO:0000256" key="1">
    <source>
        <dbReference type="SAM" id="Phobius"/>
    </source>
</evidence>
<name>A0A6N2YCI4_9FIRM</name>
<proteinExistence type="predicted"/>
<dbReference type="AlphaFoldDB" id="A0A6N2YCI4"/>
<feature type="transmembrane region" description="Helical" evidence="1">
    <location>
        <begin position="55"/>
        <end position="73"/>
    </location>
</feature>
<dbReference type="RefSeq" id="WP_422103671.1">
    <property type="nucleotide sequence ID" value="NZ_CACRUF010000007.1"/>
</dbReference>
<feature type="transmembrane region" description="Helical" evidence="1">
    <location>
        <begin position="94"/>
        <end position="117"/>
    </location>
</feature>
<keyword evidence="1" id="KW-1133">Transmembrane helix</keyword>
<keyword evidence="1" id="KW-0812">Transmembrane</keyword>